<name>A0ABY0V884_9ACTO</name>
<dbReference type="Proteomes" id="UP000198976">
    <property type="component" value="Chromosome I"/>
</dbReference>
<sequence length="182" mass="20539">MSGKITFSGSDMPDLLHAIQVRCCHKTVDGRELSDRGTVRVAIIYRYVGQGWSTAEPVDDPYNLYGFSKKPPEVVDFGVVTCPVCGSTIELRYTQVQLALDSYLRWKQWPNQIMIHYVKKAPPVTAPDKSDVDLLKERWAVERKALEGRKANADPFAHLFGDEKALERELAELDGLEDTPPF</sequence>
<reference evidence="1 2" key="1">
    <citation type="submission" date="2016-10" db="EMBL/GenBank/DDBJ databases">
        <authorList>
            <person name="Varghese N."/>
            <person name="Submissions S."/>
        </authorList>
    </citation>
    <scope>NUCLEOTIDE SEQUENCE [LARGE SCALE GENOMIC DNA]</scope>
    <source>
        <strain evidence="1 2">DSM 9169</strain>
    </source>
</reference>
<evidence type="ECO:0000313" key="2">
    <source>
        <dbReference type="Proteomes" id="UP000198976"/>
    </source>
</evidence>
<keyword evidence="2" id="KW-1185">Reference proteome</keyword>
<dbReference type="EMBL" id="LT629792">
    <property type="protein sequence ID" value="SDT96617.1"/>
    <property type="molecule type" value="Genomic_DNA"/>
</dbReference>
<organism evidence="1 2">
    <name type="scientific">Schaalia radingae</name>
    <dbReference type="NCBI Taxonomy" id="131110"/>
    <lineage>
        <taxon>Bacteria</taxon>
        <taxon>Bacillati</taxon>
        <taxon>Actinomycetota</taxon>
        <taxon>Actinomycetes</taxon>
        <taxon>Actinomycetales</taxon>
        <taxon>Actinomycetaceae</taxon>
        <taxon>Schaalia</taxon>
    </lineage>
</organism>
<protein>
    <submittedName>
        <fullName evidence="1">Uncharacterized protein</fullName>
    </submittedName>
</protein>
<dbReference type="RefSeq" id="WP_092648649.1">
    <property type="nucleotide sequence ID" value="NZ_LT629792.1"/>
</dbReference>
<accession>A0ABY0V884</accession>
<proteinExistence type="predicted"/>
<evidence type="ECO:0000313" key="1">
    <source>
        <dbReference type="EMBL" id="SDT96617.1"/>
    </source>
</evidence>
<gene>
    <name evidence="1" type="ORF">SAMN04489714_1291</name>
</gene>